<feature type="repeat" description="PPR" evidence="2">
    <location>
        <begin position="327"/>
        <end position="361"/>
    </location>
</feature>
<evidence type="ECO:0008006" key="5">
    <source>
        <dbReference type="Google" id="ProtNLM"/>
    </source>
</evidence>
<name>A0AAV0JD51_9ROSI</name>
<dbReference type="PROSITE" id="PS51375">
    <property type="entry name" value="PPR"/>
    <property type="match status" value="5"/>
</dbReference>
<reference evidence="3" key="1">
    <citation type="submission" date="2022-08" db="EMBL/GenBank/DDBJ databases">
        <authorList>
            <person name="Gutierrez-Valencia J."/>
        </authorList>
    </citation>
    <scope>NUCLEOTIDE SEQUENCE</scope>
</reference>
<proteinExistence type="predicted"/>
<comment type="caution">
    <text evidence="3">The sequence shown here is derived from an EMBL/GenBank/DDBJ whole genome shotgun (WGS) entry which is preliminary data.</text>
</comment>
<dbReference type="InterPro" id="IPR011990">
    <property type="entry name" value="TPR-like_helical_dom_sf"/>
</dbReference>
<dbReference type="Pfam" id="PF20431">
    <property type="entry name" value="E_motif"/>
    <property type="match status" value="1"/>
</dbReference>
<dbReference type="PANTHER" id="PTHR47926">
    <property type="entry name" value="PENTATRICOPEPTIDE REPEAT-CONTAINING PROTEIN"/>
    <property type="match status" value="1"/>
</dbReference>
<dbReference type="Pfam" id="PF01535">
    <property type="entry name" value="PPR"/>
    <property type="match status" value="4"/>
</dbReference>
<dbReference type="InterPro" id="IPR046848">
    <property type="entry name" value="E_motif"/>
</dbReference>
<dbReference type="Pfam" id="PF12854">
    <property type="entry name" value="PPR_1"/>
    <property type="match status" value="1"/>
</dbReference>
<dbReference type="PANTHER" id="PTHR47926:SF526">
    <property type="entry name" value="PENTACOTRIPEPTIDE-REPEAT REGION OF PRORP DOMAIN-CONTAINING PROTEIN"/>
    <property type="match status" value="1"/>
</dbReference>
<evidence type="ECO:0000256" key="1">
    <source>
        <dbReference type="ARBA" id="ARBA00022737"/>
    </source>
</evidence>
<dbReference type="NCBIfam" id="TIGR00756">
    <property type="entry name" value="PPR"/>
    <property type="match status" value="4"/>
</dbReference>
<protein>
    <recommendedName>
        <fullName evidence="5">Pentatricopeptide repeat-containing protein</fullName>
    </recommendedName>
</protein>
<evidence type="ECO:0000313" key="4">
    <source>
        <dbReference type="Proteomes" id="UP001154282"/>
    </source>
</evidence>
<keyword evidence="1" id="KW-0677">Repeat</keyword>
<dbReference type="FunFam" id="1.25.40.10:FF:000184">
    <property type="entry name" value="Pentatricopeptide repeat-containing protein, chloroplastic"/>
    <property type="match status" value="1"/>
</dbReference>
<dbReference type="Pfam" id="PF13041">
    <property type="entry name" value="PPR_2"/>
    <property type="match status" value="2"/>
</dbReference>
<keyword evidence="4" id="KW-1185">Reference proteome</keyword>
<dbReference type="Gene3D" id="1.25.40.10">
    <property type="entry name" value="Tetratricopeptide repeat domain"/>
    <property type="match status" value="4"/>
</dbReference>
<evidence type="ECO:0000256" key="2">
    <source>
        <dbReference type="PROSITE-ProRule" id="PRU00708"/>
    </source>
</evidence>
<dbReference type="FunFam" id="1.25.40.10:FF:000348">
    <property type="entry name" value="Pentatricopeptide repeat-containing protein chloroplastic"/>
    <property type="match status" value="1"/>
</dbReference>
<sequence length="512" mass="56053">MTAKISDLPAGANPKTTSSSRALQQHLFSLLSRCKHLQCLTQLHTQIVINAYAQKSFILAKLLSSYLDSGRLLSAVRVFGDLEAPSTTVWNQVIRGHARSETPYNSVRLFDQMVARGAEPDGFTYSLVFSACAKSGSLTEGEQLHGRALSTGHCSNNVFVNTSLVNMYATASGGSRMDCARQVFDEMGERNVTTWTTLIAGYLRGGDFDSASKVFDEMPERNVVAWTAMIAAHARSGKCKKALCLFNEMRIAGVEPDQVALVAALSACAELRDLEQGKWIHSYVTASFTARNKPVLVSLNNSLIHMYASCGMIEQAYEVFRWMPERTIVSWTSLIVAFAKSGYAEQALAVFHHMQNLGAREAKPDGITFLGVLCACSRGGFVDEGRRFFKEMSSVYGVSPRVEHYGCVVDLCSRAGLLDEATELIKTMPMKPNEAIWGAVLGGCRIHRKAELASDVARKLVGELDPNRAAGYLLLLAHVYATDGRWQDVATVKQKLVEIGASKPAGRSWIEV</sequence>
<feature type="repeat" description="PPR" evidence="2">
    <location>
        <begin position="226"/>
        <end position="256"/>
    </location>
</feature>
<dbReference type="GO" id="GO:0003723">
    <property type="term" value="F:RNA binding"/>
    <property type="evidence" value="ECO:0007669"/>
    <property type="project" value="InterPro"/>
</dbReference>
<dbReference type="Proteomes" id="UP001154282">
    <property type="component" value="Unassembled WGS sequence"/>
</dbReference>
<dbReference type="InterPro" id="IPR002885">
    <property type="entry name" value="PPR_rpt"/>
</dbReference>
<gene>
    <name evidence="3" type="ORF">LITE_LOCUS13725</name>
</gene>
<dbReference type="InterPro" id="IPR046960">
    <property type="entry name" value="PPR_At4g14850-like_plant"/>
</dbReference>
<feature type="repeat" description="PPR" evidence="2">
    <location>
        <begin position="86"/>
        <end position="120"/>
    </location>
</feature>
<organism evidence="3 4">
    <name type="scientific">Linum tenue</name>
    <dbReference type="NCBI Taxonomy" id="586396"/>
    <lineage>
        <taxon>Eukaryota</taxon>
        <taxon>Viridiplantae</taxon>
        <taxon>Streptophyta</taxon>
        <taxon>Embryophyta</taxon>
        <taxon>Tracheophyta</taxon>
        <taxon>Spermatophyta</taxon>
        <taxon>Magnoliopsida</taxon>
        <taxon>eudicotyledons</taxon>
        <taxon>Gunneridae</taxon>
        <taxon>Pentapetalae</taxon>
        <taxon>rosids</taxon>
        <taxon>fabids</taxon>
        <taxon>Malpighiales</taxon>
        <taxon>Linaceae</taxon>
        <taxon>Linum</taxon>
    </lineage>
</organism>
<dbReference type="EMBL" id="CAMGYJ010000004">
    <property type="protein sequence ID" value="CAI0407857.1"/>
    <property type="molecule type" value="Genomic_DNA"/>
</dbReference>
<feature type="repeat" description="PPR" evidence="2">
    <location>
        <begin position="191"/>
        <end position="225"/>
    </location>
</feature>
<dbReference type="GO" id="GO:0009451">
    <property type="term" value="P:RNA modification"/>
    <property type="evidence" value="ECO:0007669"/>
    <property type="project" value="InterPro"/>
</dbReference>
<dbReference type="AlphaFoldDB" id="A0AAV0JD51"/>
<evidence type="ECO:0000313" key="3">
    <source>
        <dbReference type="EMBL" id="CAI0407857.1"/>
    </source>
</evidence>
<accession>A0AAV0JD51</accession>
<feature type="repeat" description="PPR" evidence="2">
    <location>
        <begin position="121"/>
        <end position="155"/>
    </location>
</feature>